<dbReference type="GO" id="GO:0004525">
    <property type="term" value="F:ribonuclease III activity"/>
    <property type="evidence" value="ECO:0007669"/>
    <property type="project" value="InterPro"/>
</dbReference>
<feature type="non-terminal residue" evidence="10">
    <location>
        <position position="215"/>
    </location>
</feature>
<dbReference type="AlphaFoldDB" id="A0A4Y9ZHD1"/>
<evidence type="ECO:0000256" key="6">
    <source>
        <dbReference type="ARBA" id="ARBA00024034"/>
    </source>
</evidence>
<sequence>MLGNSLLGLFAAEHLNTSYPHLPTRALKAAVSAYVGPMTCASVAREMGAAPLLRWHRTPPTPARPAVLHYDALSSIPRALTALVYQHRSLPTARTFAQSFFLSREVDLRSMLKFRDPKLSLIETVAKFGREKPVSRLLKETGRYSISPVFVVGIYSGADKLGEGFGSSLKMAEYRAAEDSLHRLYLTQTPPHLVHLPTSTFPKVQGDVFAGGAEG</sequence>
<evidence type="ECO:0000256" key="2">
    <source>
        <dbReference type="ARBA" id="ARBA00022884"/>
    </source>
</evidence>
<comment type="subcellular location">
    <subcellularLocation>
        <location evidence="1">Mitochondrion</location>
    </subcellularLocation>
</comment>
<dbReference type="CDD" id="cd19873">
    <property type="entry name" value="DSRM_MRPL3_like"/>
    <property type="match status" value="1"/>
</dbReference>
<evidence type="ECO:0000256" key="7">
    <source>
        <dbReference type="ARBA" id="ARBA00035187"/>
    </source>
</evidence>
<dbReference type="EMBL" id="SFCI01002726">
    <property type="protein sequence ID" value="TFY73580.1"/>
    <property type="molecule type" value="Genomic_DNA"/>
</dbReference>
<dbReference type="SUPFAM" id="SSF54768">
    <property type="entry name" value="dsRNA-binding domain-like"/>
    <property type="match status" value="1"/>
</dbReference>
<dbReference type="OrthoDB" id="67027at2759"/>
<gene>
    <name evidence="10" type="ORF">EWM64_g10432</name>
</gene>
<dbReference type="GO" id="GO:0005739">
    <property type="term" value="C:mitochondrion"/>
    <property type="evidence" value="ECO:0007669"/>
    <property type="project" value="TreeGrafter"/>
</dbReference>
<dbReference type="PROSITE" id="PS50137">
    <property type="entry name" value="DS_RBD"/>
    <property type="match status" value="1"/>
</dbReference>
<dbReference type="InterPro" id="IPR000999">
    <property type="entry name" value="RNase_III_dom"/>
</dbReference>
<organism evidence="10 11">
    <name type="scientific">Hericium alpestre</name>
    <dbReference type="NCBI Taxonomy" id="135208"/>
    <lineage>
        <taxon>Eukaryota</taxon>
        <taxon>Fungi</taxon>
        <taxon>Dikarya</taxon>
        <taxon>Basidiomycota</taxon>
        <taxon>Agaricomycotina</taxon>
        <taxon>Agaricomycetes</taxon>
        <taxon>Russulales</taxon>
        <taxon>Hericiaceae</taxon>
        <taxon>Hericium</taxon>
    </lineage>
</organism>
<keyword evidence="4" id="KW-0496">Mitochondrion</keyword>
<evidence type="ECO:0000313" key="10">
    <source>
        <dbReference type="EMBL" id="TFY73580.1"/>
    </source>
</evidence>
<dbReference type="PANTHER" id="PTHR11207:SF32">
    <property type="entry name" value="LARGE RIBOSOMAL SUBUNIT PROTEIN ML44"/>
    <property type="match status" value="1"/>
</dbReference>
<dbReference type="InterPro" id="IPR044444">
    <property type="entry name" value="Ribosomal_mL44_DSRM_metazoa"/>
</dbReference>
<accession>A0A4Y9ZHD1</accession>
<keyword evidence="11" id="KW-1185">Reference proteome</keyword>
<dbReference type="GO" id="GO:0006396">
    <property type="term" value="P:RNA processing"/>
    <property type="evidence" value="ECO:0007669"/>
    <property type="project" value="InterPro"/>
</dbReference>
<evidence type="ECO:0000256" key="4">
    <source>
        <dbReference type="ARBA" id="ARBA00023128"/>
    </source>
</evidence>
<dbReference type="InterPro" id="IPR044443">
    <property type="entry name" value="Ribosomal_mL44_DSRM_fung"/>
</dbReference>
<dbReference type="Gene3D" id="1.10.1520.10">
    <property type="entry name" value="Ribonuclease III domain"/>
    <property type="match status" value="1"/>
</dbReference>
<keyword evidence="5" id="KW-0687">Ribonucleoprotein</keyword>
<comment type="caution">
    <text evidence="10">The sequence shown here is derived from an EMBL/GenBank/DDBJ whole genome shotgun (WGS) entry which is preliminary data.</text>
</comment>
<reference evidence="10 11" key="1">
    <citation type="submission" date="2019-02" db="EMBL/GenBank/DDBJ databases">
        <title>Genome sequencing of the rare red list fungi Hericium alpestre (H. flagellum).</title>
        <authorList>
            <person name="Buettner E."/>
            <person name="Kellner H."/>
        </authorList>
    </citation>
    <scope>NUCLEOTIDE SEQUENCE [LARGE SCALE GENOMIC DNA]</scope>
    <source>
        <strain evidence="10 11">DSM 108284</strain>
    </source>
</reference>
<evidence type="ECO:0000256" key="5">
    <source>
        <dbReference type="ARBA" id="ARBA00023274"/>
    </source>
</evidence>
<keyword evidence="3" id="KW-0689">Ribosomal protein</keyword>
<dbReference type="GO" id="GO:0003725">
    <property type="term" value="F:double-stranded RNA binding"/>
    <property type="evidence" value="ECO:0007669"/>
    <property type="project" value="InterPro"/>
</dbReference>
<evidence type="ECO:0000256" key="1">
    <source>
        <dbReference type="ARBA" id="ARBA00004173"/>
    </source>
</evidence>
<dbReference type="InterPro" id="IPR014720">
    <property type="entry name" value="dsRBD_dom"/>
</dbReference>
<dbReference type="SUPFAM" id="SSF69065">
    <property type="entry name" value="RNase III domain-like"/>
    <property type="match status" value="1"/>
</dbReference>
<dbReference type="Pfam" id="PF00636">
    <property type="entry name" value="Ribonuclease_3"/>
    <property type="match status" value="1"/>
</dbReference>
<evidence type="ECO:0000256" key="8">
    <source>
        <dbReference type="PROSITE-ProRule" id="PRU00266"/>
    </source>
</evidence>
<comment type="similarity">
    <text evidence="6">Belongs to the ribonuclease III family. Mitochondrion-specific ribosomal protein mL44 subfamily.</text>
</comment>
<name>A0A4Y9ZHD1_9AGAM</name>
<protein>
    <recommendedName>
        <fullName evidence="7">Large ribosomal subunit protein mL44</fullName>
    </recommendedName>
</protein>
<dbReference type="Pfam" id="PF22892">
    <property type="entry name" value="DSRM_MRPL44"/>
    <property type="match status" value="1"/>
</dbReference>
<dbReference type="SMART" id="SM00358">
    <property type="entry name" value="DSRM"/>
    <property type="match status" value="1"/>
</dbReference>
<dbReference type="STRING" id="135208.A0A4Y9ZHD1"/>
<proteinExistence type="inferred from homology"/>
<dbReference type="PANTHER" id="PTHR11207">
    <property type="entry name" value="RIBONUCLEASE III"/>
    <property type="match status" value="1"/>
</dbReference>
<evidence type="ECO:0000259" key="9">
    <source>
        <dbReference type="PROSITE" id="PS50137"/>
    </source>
</evidence>
<evidence type="ECO:0000313" key="11">
    <source>
        <dbReference type="Proteomes" id="UP000298061"/>
    </source>
</evidence>
<dbReference type="Proteomes" id="UP000298061">
    <property type="component" value="Unassembled WGS sequence"/>
</dbReference>
<keyword evidence="2 8" id="KW-0694">RNA-binding</keyword>
<feature type="domain" description="DRBM" evidence="9">
    <location>
        <begin position="116"/>
        <end position="186"/>
    </location>
</feature>
<dbReference type="InterPro" id="IPR036389">
    <property type="entry name" value="RNase_III_sf"/>
</dbReference>
<dbReference type="GO" id="GO:0003735">
    <property type="term" value="F:structural constituent of ribosome"/>
    <property type="evidence" value="ECO:0007669"/>
    <property type="project" value="TreeGrafter"/>
</dbReference>
<dbReference type="Gene3D" id="3.30.160.20">
    <property type="match status" value="1"/>
</dbReference>
<evidence type="ECO:0000256" key="3">
    <source>
        <dbReference type="ARBA" id="ARBA00022980"/>
    </source>
</evidence>